<reference evidence="1 2" key="1">
    <citation type="submission" date="2022-06" db="EMBL/GenBank/DDBJ databases">
        <title>Runella sp. S5 genome sequencing.</title>
        <authorList>
            <person name="Park S."/>
        </authorList>
    </citation>
    <scope>NUCLEOTIDE SEQUENCE [LARGE SCALE GENOMIC DNA]</scope>
    <source>
        <strain evidence="1 2">S5</strain>
    </source>
</reference>
<gene>
    <name evidence="1" type="ORF">NCI00_11215</name>
</gene>
<protein>
    <submittedName>
        <fullName evidence="1">Uncharacterized protein</fullName>
    </submittedName>
</protein>
<sequence length="46" mass="5511">MRFLPEIPARPEYGTILFSTWEVLLKTVPPNVKKPVFIELRRRSKR</sequence>
<evidence type="ECO:0000313" key="1">
    <source>
        <dbReference type="EMBL" id="MCP1383000.1"/>
    </source>
</evidence>
<evidence type="ECO:0000313" key="2">
    <source>
        <dbReference type="Proteomes" id="UP001204772"/>
    </source>
</evidence>
<proteinExistence type="predicted"/>
<name>A0ABT1FNC3_9BACT</name>
<dbReference type="EMBL" id="JAMZEL010000003">
    <property type="protein sequence ID" value="MCP1383000.1"/>
    <property type="molecule type" value="Genomic_DNA"/>
</dbReference>
<dbReference type="Proteomes" id="UP001204772">
    <property type="component" value="Unassembled WGS sequence"/>
</dbReference>
<organism evidence="1 2">
    <name type="scientific">Runella salmonicolor</name>
    <dbReference type="NCBI Taxonomy" id="2950278"/>
    <lineage>
        <taxon>Bacteria</taxon>
        <taxon>Pseudomonadati</taxon>
        <taxon>Bacteroidota</taxon>
        <taxon>Cytophagia</taxon>
        <taxon>Cytophagales</taxon>
        <taxon>Spirosomataceae</taxon>
        <taxon>Runella</taxon>
    </lineage>
</organism>
<keyword evidence="2" id="KW-1185">Reference proteome</keyword>
<comment type="caution">
    <text evidence="1">The sequence shown here is derived from an EMBL/GenBank/DDBJ whole genome shotgun (WGS) entry which is preliminary data.</text>
</comment>
<dbReference type="RefSeq" id="WP_253527507.1">
    <property type="nucleotide sequence ID" value="NZ_JAMZEL010000003.1"/>
</dbReference>
<accession>A0ABT1FNC3</accession>